<dbReference type="InterPro" id="IPR017868">
    <property type="entry name" value="Filamin/ABP280_repeat-like"/>
</dbReference>
<dbReference type="PROSITE" id="PS50194">
    <property type="entry name" value="FILAMIN_REPEAT"/>
    <property type="match status" value="1"/>
</dbReference>
<dbReference type="AlphaFoldDB" id="A0A8J1V2K5"/>
<evidence type="ECO:0000313" key="2">
    <source>
        <dbReference type="EMBL" id="CAH1781776.1"/>
    </source>
</evidence>
<feature type="region of interest" description="Disordered" evidence="1">
    <location>
        <begin position="97"/>
        <end position="118"/>
    </location>
</feature>
<feature type="non-terminal residue" evidence="2">
    <location>
        <position position="1"/>
    </location>
</feature>
<dbReference type="EMBL" id="CAIIXF020000004">
    <property type="protein sequence ID" value="CAH1781776.1"/>
    <property type="molecule type" value="Genomic_DNA"/>
</dbReference>
<reference evidence="2" key="1">
    <citation type="submission" date="2022-03" db="EMBL/GenBank/DDBJ databases">
        <authorList>
            <person name="Martin C."/>
        </authorList>
    </citation>
    <scope>NUCLEOTIDE SEQUENCE</scope>
</reference>
<dbReference type="Proteomes" id="UP000749559">
    <property type="component" value="Unassembled WGS sequence"/>
</dbReference>
<feature type="region of interest" description="Disordered" evidence="1">
    <location>
        <begin position="1"/>
        <end position="34"/>
    </location>
</feature>
<organism evidence="2 3">
    <name type="scientific">Owenia fusiformis</name>
    <name type="common">Polychaete worm</name>
    <dbReference type="NCBI Taxonomy" id="6347"/>
    <lineage>
        <taxon>Eukaryota</taxon>
        <taxon>Metazoa</taxon>
        <taxon>Spiralia</taxon>
        <taxon>Lophotrochozoa</taxon>
        <taxon>Annelida</taxon>
        <taxon>Polychaeta</taxon>
        <taxon>Sedentaria</taxon>
        <taxon>Canalipalpata</taxon>
        <taxon>Sabellida</taxon>
        <taxon>Oweniida</taxon>
        <taxon>Oweniidae</taxon>
        <taxon>Owenia</taxon>
    </lineage>
</organism>
<feature type="region of interest" description="Disordered" evidence="1">
    <location>
        <begin position="267"/>
        <end position="307"/>
    </location>
</feature>
<dbReference type="SUPFAM" id="SSF81296">
    <property type="entry name" value="E set domains"/>
    <property type="match status" value="1"/>
</dbReference>
<sequence length="449" mass="48587">MPRKLKAIFGLGAGRQNRGKIPDDNDMNEGAPFDPNKDYAVEYFNSKAPTSGKHNWTRGGHETKVIETVSKFELDLEDGKVANFVEGDKRNVADDIVSTGSSRVSPRSRGTFDDTISGETDQQQHAVIEVHNDDVLPKLVSKPGSSQSIDAMKPPSNSTPVDDYESIAQSTSPYISVIDDVKGSVSEMIPKHINIDDKVHNMSFHEKQTTTPDLQHGEINLNKVENVKHGDSSKGAYHITSIDLRGNTSKILKSGAIHSASSNSVIASTSNYQGQQSIPDQPPKGPKEASEREISNSLQGPSVKDKMDTVVDMSSKNSFGNSNPNDEVNIKSEMQRLMLEMLTTENTVPDNGSVNKNINNSNNIMDTFDEDISVPKASAITVNSSSVSDISGDCVPRERDLGRRLEGSPHKVEIIDTKNVQVSGAGLQSVACGRPAFFKIDTHGAGPGD</sequence>
<dbReference type="InterPro" id="IPR014756">
    <property type="entry name" value="Ig_E-set"/>
</dbReference>
<gene>
    <name evidence="2" type="ORF">OFUS_LOCUS8303</name>
</gene>
<evidence type="ECO:0000256" key="1">
    <source>
        <dbReference type="SAM" id="MobiDB-lite"/>
    </source>
</evidence>
<comment type="caution">
    <text evidence="2">The sequence shown here is derived from an EMBL/GenBank/DDBJ whole genome shotgun (WGS) entry which is preliminary data.</text>
</comment>
<feature type="compositionally biased region" description="Basic and acidic residues" evidence="1">
    <location>
        <begin position="285"/>
        <end position="294"/>
    </location>
</feature>
<proteinExistence type="predicted"/>
<evidence type="ECO:0000313" key="3">
    <source>
        <dbReference type="Proteomes" id="UP000749559"/>
    </source>
</evidence>
<protein>
    <submittedName>
        <fullName evidence="2">Uncharacterized protein</fullName>
    </submittedName>
</protein>
<feature type="compositionally biased region" description="Polar residues" evidence="1">
    <location>
        <begin position="143"/>
        <end position="160"/>
    </location>
</feature>
<accession>A0A8J1V2K5</accession>
<feature type="region of interest" description="Disordered" evidence="1">
    <location>
        <begin position="137"/>
        <end position="163"/>
    </location>
</feature>
<keyword evidence="3" id="KW-1185">Reference proteome</keyword>
<name>A0A8J1V2K5_OWEFU</name>